<dbReference type="SMART" id="SM00005">
    <property type="entry name" value="DEATH"/>
    <property type="match status" value="1"/>
</dbReference>
<dbReference type="GO" id="GO:0035325">
    <property type="term" value="F:Toll-like receptor binding"/>
    <property type="evidence" value="ECO:0007669"/>
    <property type="project" value="TreeGrafter"/>
</dbReference>
<evidence type="ECO:0000256" key="1">
    <source>
        <dbReference type="ARBA" id="ARBA00004496"/>
    </source>
</evidence>
<evidence type="ECO:0000256" key="5">
    <source>
        <dbReference type="ARBA" id="ARBA00023198"/>
    </source>
</evidence>
<evidence type="ECO:0000259" key="6">
    <source>
        <dbReference type="PROSITE" id="PS50017"/>
    </source>
</evidence>
<feature type="non-terminal residue" evidence="8">
    <location>
        <position position="1"/>
    </location>
</feature>
<organism evidence="8">
    <name type="scientific">Callorhinchus milii</name>
    <name type="common">Ghost shark</name>
    <dbReference type="NCBI Taxonomy" id="7868"/>
    <lineage>
        <taxon>Eukaryota</taxon>
        <taxon>Metazoa</taxon>
        <taxon>Chordata</taxon>
        <taxon>Craniata</taxon>
        <taxon>Vertebrata</taxon>
        <taxon>Chondrichthyes</taxon>
        <taxon>Holocephali</taxon>
        <taxon>Chimaeriformes</taxon>
        <taxon>Callorhinchidae</taxon>
        <taxon>Callorhinchus</taxon>
    </lineage>
</organism>
<dbReference type="SUPFAM" id="SSF52200">
    <property type="entry name" value="Toll/Interleukin receptor TIR domain"/>
    <property type="match status" value="1"/>
</dbReference>
<dbReference type="CDD" id="cd08312">
    <property type="entry name" value="Death_MyD88"/>
    <property type="match status" value="1"/>
</dbReference>
<keyword evidence="3" id="KW-0399">Innate immunity</keyword>
<evidence type="ECO:0000256" key="3">
    <source>
        <dbReference type="ARBA" id="ARBA00022588"/>
    </source>
</evidence>
<dbReference type="PROSITE" id="PS50017">
    <property type="entry name" value="DEATH_DOMAIN"/>
    <property type="match status" value="1"/>
</dbReference>
<dbReference type="GO" id="GO:0034142">
    <property type="term" value="P:toll-like receptor 4 signaling pathway"/>
    <property type="evidence" value="ECO:0007669"/>
    <property type="project" value="TreeGrafter"/>
</dbReference>
<proteinExistence type="evidence at transcript level"/>
<dbReference type="FunFam" id="3.40.50.10140:FF:000005">
    <property type="entry name" value="Myeloid differentiation primary response protein MyD88"/>
    <property type="match status" value="1"/>
</dbReference>
<evidence type="ECO:0000313" key="8">
    <source>
        <dbReference type="EMBL" id="AFP08874.1"/>
    </source>
</evidence>
<dbReference type="PANTHER" id="PTHR15079">
    <property type="entry name" value="MYD88"/>
    <property type="match status" value="1"/>
</dbReference>
<dbReference type="Pfam" id="PF00531">
    <property type="entry name" value="Death"/>
    <property type="match status" value="1"/>
</dbReference>
<dbReference type="PANTHER" id="PTHR15079:SF3">
    <property type="entry name" value="MYELOID DIFFERENTIATION PRIMARY RESPONSE PROTEIN MYD88"/>
    <property type="match status" value="1"/>
</dbReference>
<dbReference type="InterPro" id="IPR035897">
    <property type="entry name" value="Toll_tir_struct_dom_sf"/>
</dbReference>
<protein>
    <submittedName>
        <fullName evidence="8">Myeloid differentiation primary response protein MyD88-like protein</fullName>
    </submittedName>
</protein>
<dbReference type="GO" id="GO:0070976">
    <property type="term" value="F:TIR domain binding"/>
    <property type="evidence" value="ECO:0007669"/>
    <property type="project" value="InterPro"/>
</dbReference>
<dbReference type="GO" id="GO:0002755">
    <property type="term" value="P:MyD88-dependent toll-like receptor signaling pathway"/>
    <property type="evidence" value="ECO:0007669"/>
    <property type="project" value="InterPro"/>
</dbReference>
<dbReference type="GO" id="GO:0043123">
    <property type="term" value="P:positive regulation of canonical NF-kappaB signal transduction"/>
    <property type="evidence" value="ECO:0007669"/>
    <property type="project" value="InterPro"/>
</dbReference>
<dbReference type="Gene3D" id="1.10.533.10">
    <property type="entry name" value="Death Domain, Fas"/>
    <property type="match status" value="1"/>
</dbReference>
<dbReference type="FunFam" id="1.10.533.10:FF:000029">
    <property type="entry name" value="Myeloid differentiation primary response protein MyD88"/>
    <property type="match status" value="1"/>
</dbReference>
<dbReference type="InterPro" id="IPR011029">
    <property type="entry name" value="DEATH-like_dom_sf"/>
</dbReference>
<dbReference type="PROSITE" id="PS50104">
    <property type="entry name" value="TIR"/>
    <property type="match status" value="1"/>
</dbReference>
<dbReference type="GO" id="GO:0050830">
    <property type="term" value="P:defense response to Gram-positive bacterium"/>
    <property type="evidence" value="ECO:0007669"/>
    <property type="project" value="TreeGrafter"/>
</dbReference>
<dbReference type="SMART" id="SM00255">
    <property type="entry name" value="TIR"/>
    <property type="match status" value="1"/>
</dbReference>
<feature type="domain" description="Death" evidence="6">
    <location>
        <begin position="62"/>
        <end position="139"/>
    </location>
</feature>
<keyword evidence="4" id="KW-0391">Immunity</keyword>
<evidence type="ECO:0000256" key="2">
    <source>
        <dbReference type="ARBA" id="ARBA00022490"/>
    </source>
</evidence>
<dbReference type="InterPro" id="IPR000488">
    <property type="entry name" value="Death_dom"/>
</dbReference>
<comment type="subcellular location">
    <subcellularLocation>
        <location evidence="1">Cytoplasm</location>
    </subcellularLocation>
</comment>
<dbReference type="Pfam" id="PF13676">
    <property type="entry name" value="TIR_2"/>
    <property type="match status" value="1"/>
</dbReference>
<dbReference type="InterPro" id="IPR034249">
    <property type="entry name" value="MyD88_Death"/>
</dbReference>
<keyword evidence="2" id="KW-0963">Cytoplasm</keyword>
<feature type="domain" description="TIR" evidence="7">
    <location>
        <begin position="181"/>
        <end position="292"/>
    </location>
</feature>
<evidence type="ECO:0000256" key="4">
    <source>
        <dbReference type="ARBA" id="ARBA00022859"/>
    </source>
</evidence>
<name>V9LAB1_CALMI</name>
<dbReference type="SUPFAM" id="SSF47986">
    <property type="entry name" value="DEATH domain"/>
    <property type="match status" value="1"/>
</dbReference>
<dbReference type="Gene3D" id="3.40.50.10140">
    <property type="entry name" value="Toll/interleukin-1 receptor homology (TIR) domain"/>
    <property type="match status" value="1"/>
</dbReference>
<keyword evidence="5" id="KW-0395">Inflammatory response</keyword>
<sequence>CVSCWRLQLTEACGVRNLARRFALLVLVADRMSACTKVDEAKEDVDYFSVPMVALNFHVRRRLALYLNPRSVVATDWTGLAEEMGFEYLEIRSYESQENPTGKLLQDWEVKKPSSVGLLLQLLKRIQREDILEDVSPDIDENCRRYLNKPLQVAAVDSSGPRTLPSMGITTKDDPTGAMPELFDAFICYCQADIGFVHEMISQLEQSSSHLKLCVFDRDVLPGTCVWTIAGELIEKRCRRMVAVISDDYLVSDECDFQTKFALSLCPGARDKRLIPVKYKPIKKEFPNIGRA</sequence>
<dbReference type="InterPro" id="IPR000157">
    <property type="entry name" value="TIR_dom"/>
</dbReference>
<dbReference type="GO" id="GO:0005886">
    <property type="term" value="C:plasma membrane"/>
    <property type="evidence" value="ECO:0007669"/>
    <property type="project" value="TreeGrafter"/>
</dbReference>
<accession>V9LAB1</accession>
<evidence type="ECO:0000259" key="7">
    <source>
        <dbReference type="PROSITE" id="PS50104"/>
    </source>
</evidence>
<dbReference type="GO" id="GO:0006954">
    <property type="term" value="P:inflammatory response"/>
    <property type="evidence" value="ECO:0007669"/>
    <property type="project" value="UniProtKB-KW"/>
</dbReference>
<dbReference type="EMBL" id="JW876357">
    <property type="protein sequence ID" value="AFP08874.1"/>
    <property type="molecule type" value="mRNA"/>
</dbReference>
<feature type="non-terminal residue" evidence="8">
    <location>
        <position position="292"/>
    </location>
</feature>
<dbReference type="InterPro" id="IPR017281">
    <property type="entry name" value="Myelin_different_resp_MyD88"/>
</dbReference>
<dbReference type="GO" id="GO:0008063">
    <property type="term" value="P:Toll signaling pathway"/>
    <property type="evidence" value="ECO:0007669"/>
    <property type="project" value="TreeGrafter"/>
</dbReference>
<dbReference type="GO" id="GO:0045087">
    <property type="term" value="P:innate immune response"/>
    <property type="evidence" value="ECO:0007669"/>
    <property type="project" value="UniProtKB-KW"/>
</dbReference>
<dbReference type="PIRSF" id="PIRSF037756">
    <property type="entry name" value="MyD88"/>
    <property type="match status" value="1"/>
</dbReference>
<dbReference type="AlphaFoldDB" id="V9LAB1"/>
<dbReference type="GO" id="GO:0005737">
    <property type="term" value="C:cytoplasm"/>
    <property type="evidence" value="ECO:0007669"/>
    <property type="project" value="UniProtKB-SubCell"/>
</dbReference>
<reference evidence="8" key="1">
    <citation type="journal article" date="2014" name="Nature">
        <title>Elephant shark genome provides unique insights into gnathostome evolution.</title>
        <authorList>
            <consortium name="International Elephant Shark Genome Sequencing Consortium"/>
            <person name="Venkatesh B."/>
            <person name="Lee A.P."/>
            <person name="Ravi V."/>
            <person name="Maurya A.K."/>
            <person name="Lian M.M."/>
            <person name="Swann J.B."/>
            <person name="Ohta Y."/>
            <person name="Flajnik M.F."/>
            <person name="Sutoh Y."/>
            <person name="Kasahara M."/>
            <person name="Hoon S."/>
            <person name="Gangu V."/>
            <person name="Roy S.W."/>
            <person name="Irimia M."/>
            <person name="Korzh V."/>
            <person name="Kondrychyn I."/>
            <person name="Lim Z.W."/>
            <person name="Tay B.H."/>
            <person name="Tohari S."/>
            <person name="Kong K.W."/>
            <person name="Ho S."/>
            <person name="Lorente-Galdos B."/>
            <person name="Quilez J."/>
            <person name="Marques-Bonet T."/>
            <person name="Raney B.J."/>
            <person name="Ingham P.W."/>
            <person name="Tay A."/>
            <person name="Hillier L.W."/>
            <person name="Minx P."/>
            <person name="Boehm T."/>
            <person name="Wilson R.K."/>
            <person name="Brenner S."/>
            <person name="Warren W.C."/>
        </authorList>
    </citation>
    <scope>NUCLEOTIDE SEQUENCE</scope>
    <source>
        <tissue evidence="8">Liver</tissue>
    </source>
</reference>